<dbReference type="Gene3D" id="3.30.60.230">
    <property type="entry name" value="Lsr2, dimerization domain"/>
    <property type="match status" value="1"/>
</dbReference>
<feature type="region of interest" description="Disordered" evidence="1">
    <location>
        <begin position="60"/>
        <end position="81"/>
    </location>
</feature>
<feature type="domain" description="Lsr2 dimerization" evidence="2">
    <location>
        <begin position="1"/>
        <end position="57"/>
    </location>
</feature>
<evidence type="ECO:0000259" key="2">
    <source>
        <dbReference type="Pfam" id="PF11774"/>
    </source>
</evidence>
<gene>
    <name evidence="3" type="ORF">ACFFIA_31255</name>
</gene>
<name>A0ABV6MBM6_9ACTN</name>
<comment type="caution">
    <text evidence="3">The sequence shown here is derived from an EMBL/GenBank/DDBJ whole genome shotgun (WGS) entry which is preliminary data.</text>
</comment>
<keyword evidence="4" id="KW-1185">Reference proteome</keyword>
<proteinExistence type="predicted"/>
<sequence length="81" mass="9070">MAKRTIIVVEDDLDGSTDGVTTHRFSLDNTSWEIDLSEPNLDRLRQALQPFITAAVRLPAKRGTRTRPRRTRAEHAGSAGR</sequence>
<organism evidence="3 4">
    <name type="scientific">Phytohabitans kaempferiae</name>
    <dbReference type="NCBI Taxonomy" id="1620943"/>
    <lineage>
        <taxon>Bacteria</taxon>
        <taxon>Bacillati</taxon>
        <taxon>Actinomycetota</taxon>
        <taxon>Actinomycetes</taxon>
        <taxon>Micromonosporales</taxon>
        <taxon>Micromonosporaceae</taxon>
    </lineage>
</organism>
<dbReference type="RefSeq" id="WP_377257691.1">
    <property type="nucleotide sequence ID" value="NZ_JBHLUH010000064.1"/>
</dbReference>
<reference evidence="3 4" key="1">
    <citation type="submission" date="2024-09" db="EMBL/GenBank/DDBJ databases">
        <authorList>
            <person name="Sun Q."/>
            <person name="Mori K."/>
        </authorList>
    </citation>
    <scope>NUCLEOTIDE SEQUENCE [LARGE SCALE GENOMIC DNA]</scope>
    <source>
        <strain evidence="3 4">TBRC 3947</strain>
    </source>
</reference>
<accession>A0ABV6MBM6</accession>
<dbReference type="InterPro" id="IPR024412">
    <property type="entry name" value="Lsr2_dim_dom"/>
</dbReference>
<evidence type="ECO:0000313" key="3">
    <source>
        <dbReference type="EMBL" id="MFC0532136.1"/>
    </source>
</evidence>
<evidence type="ECO:0000313" key="4">
    <source>
        <dbReference type="Proteomes" id="UP001589867"/>
    </source>
</evidence>
<feature type="compositionally biased region" description="Basic residues" evidence="1">
    <location>
        <begin position="60"/>
        <end position="72"/>
    </location>
</feature>
<dbReference type="InterPro" id="IPR042261">
    <property type="entry name" value="Lsr2-like_dimerization"/>
</dbReference>
<protein>
    <submittedName>
        <fullName evidence="3">Histone-like nucleoid-structuring protein Lsr2</fullName>
    </submittedName>
</protein>
<dbReference type="EMBL" id="JBHLUH010000064">
    <property type="protein sequence ID" value="MFC0532136.1"/>
    <property type="molecule type" value="Genomic_DNA"/>
</dbReference>
<evidence type="ECO:0000256" key="1">
    <source>
        <dbReference type="SAM" id="MobiDB-lite"/>
    </source>
</evidence>
<dbReference type="Pfam" id="PF11774">
    <property type="entry name" value="Lsr2"/>
    <property type="match status" value="1"/>
</dbReference>
<dbReference type="Proteomes" id="UP001589867">
    <property type="component" value="Unassembled WGS sequence"/>
</dbReference>